<evidence type="ECO:0000313" key="17">
    <source>
        <dbReference type="Proteomes" id="UP000292787"/>
    </source>
</evidence>
<dbReference type="EMBL" id="SHTF01000005">
    <property type="protein sequence ID" value="TCF65611.1"/>
    <property type="molecule type" value="Genomic_DNA"/>
</dbReference>
<dbReference type="PANTHER" id="PTHR37419">
    <property type="entry name" value="SERINE/THREONINE-PROTEIN KINASE TOXIN HIPA"/>
    <property type="match status" value="1"/>
</dbReference>
<evidence type="ECO:0000313" key="16">
    <source>
        <dbReference type="Proteomes" id="UP000292751"/>
    </source>
</evidence>
<dbReference type="EMBL" id="SHSD01000009">
    <property type="protein sequence ID" value="TCF11965.1"/>
    <property type="molecule type" value="Genomic_DNA"/>
</dbReference>
<keyword evidence="2" id="KW-0808">Transferase</keyword>
<reference evidence="11" key="4">
    <citation type="submission" date="2019-04" db="EMBL/GenBank/DDBJ databases">
        <authorList>
            <person name="Kok C.R."/>
            <person name="Hutkins R."/>
        </authorList>
    </citation>
    <scope>NUCLEOTIDE SEQUENCE</scope>
    <source>
        <strain evidence="11">CR15</strain>
    </source>
</reference>
<dbReference type="EMBL" id="SHRX01000010">
    <property type="protein sequence ID" value="TCE99993.1"/>
    <property type="molecule type" value="Genomic_DNA"/>
</dbReference>
<dbReference type="EMBL" id="SHTC01000009">
    <property type="protein sequence ID" value="TCF59717.1"/>
    <property type="molecule type" value="Genomic_DNA"/>
</dbReference>
<dbReference type="Proteomes" id="UP000292751">
    <property type="component" value="Unassembled WGS sequence"/>
</dbReference>
<dbReference type="Gene3D" id="1.10.1070.20">
    <property type="match status" value="1"/>
</dbReference>
<reference evidence="9" key="3">
    <citation type="submission" date="2019-02" db="EMBL/GenBank/DDBJ databases">
        <authorList>
            <person name="Odamaki T."/>
        </authorList>
    </citation>
    <scope>NUCLEOTIDE SEQUENCE</scope>
    <source>
        <strain evidence="5">MCC10009</strain>
        <strain evidence="6">MCC10076</strain>
        <strain evidence="7">MCC10083</strain>
        <strain evidence="8">MCC10113</strain>
        <strain evidence="9">MCC10116</strain>
        <strain evidence="10">MCC10119</strain>
    </source>
</reference>
<name>A0A0M0VLS8_BIFLL</name>
<reference evidence="11" key="2">
    <citation type="journal article" date="2019" name="Appl. Environ. Microbiol.">
        <title>An in vitro enrichment strategy for formulating synergistic synbiotics.</title>
        <authorList>
            <person name="Kok C.R."/>
            <person name="Quintero D.F.G."/>
            <person name="Niyirora C."/>
            <person name="Rose D."/>
            <person name="Li A."/>
            <person name="Hutkins R."/>
        </authorList>
    </citation>
    <scope>NUCLEOTIDE SEQUENCE</scope>
    <source>
        <strain evidence="11">CR15</strain>
    </source>
</reference>
<dbReference type="Proteomes" id="UP000292787">
    <property type="component" value="Unassembled WGS sequence"/>
</dbReference>
<protein>
    <submittedName>
        <fullName evidence="9">HipA protein</fullName>
    </submittedName>
    <submittedName>
        <fullName evidence="11">Type II toxin-antitoxin system HipA family toxin</fullName>
    </submittedName>
</protein>
<evidence type="ECO:0000256" key="1">
    <source>
        <dbReference type="ARBA" id="ARBA00010164"/>
    </source>
</evidence>
<dbReference type="GO" id="GO:0004674">
    <property type="term" value="F:protein serine/threonine kinase activity"/>
    <property type="evidence" value="ECO:0007669"/>
    <property type="project" value="TreeGrafter"/>
</dbReference>
<evidence type="ECO:0000313" key="9">
    <source>
        <dbReference type="EMBL" id="TCF65611.1"/>
    </source>
</evidence>
<feature type="domain" description="HipA-like C-terminal" evidence="4">
    <location>
        <begin position="1"/>
        <end position="191"/>
    </location>
</feature>
<evidence type="ECO:0000256" key="2">
    <source>
        <dbReference type="ARBA" id="ARBA00022679"/>
    </source>
</evidence>
<proteinExistence type="inferred from homology"/>
<dbReference type="GO" id="GO:0005829">
    <property type="term" value="C:cytosol"/>
    <property type="evidence" value="ECO:0007669"/>
    <property type="project" value="TreeGrafter"/>
</dbReference>
<dbReference type="PANTHER" id="PTHR37419:SF1">
    <property type="entry name" value="SERINE_THREONINE-PROTEIN KINASE TOXIN HIPA"/>
    <property type="match status" value="1"/>
</dbReference>
<organism evidence="9 17">
    <name type="scientific">Bifidobacterium longum subsp. longum</name>
    <dbReference type="NCBI Taxonomy" id="1679"/>
    <lineage>
        <taxon>Bacteria</taxon>
        <taxon>Bacillati</taxon>
        <taxon>Actinomycetota</taxon>
        <taxon>Actinomycetes</taxon>
        <taxon>Bifidobacteriales</taxon>
        <taxon>Bifidobacteriaceae</taxon>
        <taxon>Bifidobacterium</taxon>
    </lineage>
</organism>
<evidence type="ECO:0000313" key="11">
    <source>
        <dbReference type="EMBL" id="TPH37565.1"/>
    </source>
</evidence>
<dbReference type="InterPro" id="IPR012893">
    <property type="entry name" value="HipA-like_C"/>
</dbReference>
<dbReference type="EMBL" id="SHTI01000005">
    <property type="protein sequence ID" value="TCF72169.1"/>
    <property type="molecule type" value="Genomic_DNA"/>
</dbReference>
<evidence type="ECO:0000313" key="15">
    <source>
        <dbReference type="Proteomes" id="UP000292729"/>
    </source>
</evidence>
<dbReference type="Proteomes" id="UP000292478">
    <property type="component" value="Unassembled WGS sequence"/>
</dbReference>
<dbReference type="Proteomes" id="UP000315512">
    <property type="component" value="Unassembled WGS sequence"/>
</dbReference>
<comment type="similarity">
    <text evidence="1">Belongs to the HipA Ser/Thr kinase family.</text>
</comment>
<evidence type="ECO:0000313" key="8">
    <source>
        <dbReference type="EMBL" id="TCF59717.1"/>
    </source>
</evidence>
<evidence type="ECO:0000313" key="10">
    <source>
        <dbReference type="EMBL" id="TCF72169.1"/>
    </source>
</evidence>
<evidence type="ECO:0000313" key="14">
    <source>
        <dbReference type="Proteomes" id="UP000292478"/>
    </source>
</evidence>
<sequence length="237" mass="26372">MRIVEAMGIPVAHTSFHIFDGVPAIISERYDRIVSANGTVTALHQEDFTQALGIPSSLKYEEHNGPTSNAYAEMLRKHGLPGQAESNIRAFTDGILASYLVGATDSHAKNYSLLLDGASVRLAPLYDLASVFPYLGHGKQIINATLAMNIGGRRDLLRLRRKHLERFAQRMGLDEESVILRFHTLVDRLPEAFDSTVQPAHDVIASIGAQEFIDSYRKRIMMVYDDAMSWMASRKGQ</sequence>
<dbReference type="InterPro" id="IPR052028">
    <property type="entry name" value="HipA_Ser/Thr_kinase"/>
</dbReference>
<reference evidence="12 13" key="1">
    <citation type="journal article" date="2018" name="Sci. Rep.">
        <title>Genomic diversity and distribution of Bifidobacterium longum subsp. longum across the human lifespan.</title>
        <authorList>
            <person name="Odamaki T."/>
            <person name="Bottacini F."/>
            <person name="Kato K."/>
            <person name="Mitsuyama E."/>
            <person name="Yoshida K."/>
            <person name="Horigome A."/>
            <person name="Xiao J.Z."/>
            <person name="van Sinderen D."/>
        </authorList>
    </citation>
    <scope>NUCLEOTIDE SEQUENCE [LARGE SCALE GENOMIC DNA]</scope>
    <source>
        <strain evidence="5 13">MCC10009</strain>
        <strain evidence="6 16">MCC10076</strain>
        <strain evidence="7 12">MCC10083</strain>
        <strain evidence="8 14">MCC10113</strain>
        <strain evidence="9 17">MCC10116</strain>
        <strain evidence="10 15">MCC10119</strain>
    </source>
</reference>
<evidence type="ECO:0000313" key="7">
    <source>
        <dbReference type="EMBL" id="TCF11965.1"/>
    </source>
</evidence>
<dbReference type="EMBL" id="SZNG01000001">
    <property type="protein sequence ID" value="TPH37565.1"/>
    <property type="molecule type" value="Genomic_DNA"/>
</dbReference>
<comment type="caution">
    <text evidence="9">The sequence shown here is derived from an EMBL/GenBank/DDBJ whole genome shotgun (WGS) entry which is preliminary data.</text>
</comment>
<gene>
    <name evidence="11" type="ORF">FCO76_00345</name>
    <name evidence="5" type="ORF">MCC10009_0475</name>
    <name evidence="6" type="ORF">MCC10076_0499</name>
    <name evidence="7" type="ORF">MCC10083_0436</name>
    <name evidence="8" type="ORF">MCC10113_0512</name>
    <name evidence="9" type="ORF">MCC10116_0440</name>
    <name evidence="10" type="ORF">MCC10119_0434</name>
</gene>
<keyword evidence="3" id="KW-0418">Kinase</keyword>
<accession>A0A0M0VLS8</accession>
<evidence type="ECO:0000313" key="12">
    <source>
        <dbReference type="Proteomes" id="UP000291226"/>
    </source>
</evidence>
<evidence type="ECO:0000256" key="3">
    <source>
        <dbReference type="ARBA" id="ARBA00022777"/>
    </source>
</evidence>
<evidence type="ECO:0000313" key="6">
    <source>
        <dbReference type="EMBL" id="TCE99993.1"/>
    </source>
</evidence>
<evidence type="ECO:0000313" key="5">
    <source>
        <dbReference type="EMBL" id="TCD86523.1"/>
    </source>
</evidence>
<dbReference type="Proteomes" id="UP000291226">
    <property type="component" value="Unassembled WGS sequence"/>
</dbReference>
<dbReference type="Proteomes" id="UP000291881">
    <property type="component" value="Unassembled WGS sequence"/>
</dbReference>
<dbReference type="RefSeq" id="WP_007051285.1">
    <property type="nucleotide sequence ID" value="NZ_BNGY01000001.1"/>
</dbReference>
<evidence type="ECO:0000259" key="4">
    <source>
        <dbReference type="Pfam" id="PF07804"/>
    </source>
</evidence>
<evidence type="ECO:0000313" key="13">
    <source>
        <dbReference type="Proteomes" id="UP000291881"/>
    </source>
</evidence>
<dbReference type="Proteomes" id="UP000292729">
    <property type="component" value="Unassembled WGS sequence"/>
</dbReference>
<dbReference type="EMBL" id="SHPS01000008">
    <property type="protein sequence ID" value="TCD86523.1"/>
    <property type="molecule type" value="Genomic_DNA"/>
</dbReference>
<dbReference type="AlphaFoldDB" id="A0A0M0VLS8"/>
<dbReference type="Pfam" id="PF07804">
    <property type="entry name" value="HipA_C"/>
    <property type="match status" value="1"/>
</dbReference>